<dbReference type="PROSITE" id="PS50112">
    <property type="entry name" value="PAS"/>
    <property type="match status" value="2"/>
</dbReference>
<dbReference type="InterPro" id="IPR000014">
    <property type="entry name" value="PAS"/>
</dbReference>
<feature type="domain" description="PAS" evidence="6">
    <location>
        <begin position="288"/>
        <end position="358"/>
    </location>
</feature>
<dbReference type="EMBL" id="JAGSOI010000102">
    <property type="protein sequence ID" value="MCM1987976.1"/>
    <property type="molecule type" value="Genomic_DNA"/>
</dbReference>
<feature type="domain" description="PAS" evidence="6">
    <location>
        <begin position="58"/>
        <end position="114"/>
    </location>
</feature>
<dbReference type="CDD" id="cd00130">
    <property type="entry name" value="PAS"/>
    <property type="match status" value="2"/>
</dbReference>
<dbReference type="Gene3D" id="1.10.287.130">
    <property type="match status" value="1"/>
</dbReference>
<dbReference type="PROSITE" id="PS50113">
    <property type="entry name" value="PAC"/>
    <property type="match status" value="1"/>
</dbReference>
<dbReference type="Gene3D" id="3.30.450.20">
    <property type="entry name" value="PAS domain"/>
    <property type="match status" value="2"/>
</dbReference>
<gene>
    <name evidence="8" type="ORF">KDK67_13515</name>
</gene>
<dbReference type="InterPro" id="IPR013656">
    <property type="entry name" value="PAS_4"/>
</dbReference>
<evidence type="ECO:0000259" key="7">
    <source>
        <dbReference type="PROSITE" id="PS50113"/>
    </source>
</evidence>
<reference evidence="8" key="2">
    <citation type="submission" date="2021-04" db="EMBL/GenBank/DDBJ databases">
        <authorList>
            <person name="Dong X."/>
        </authorList>
    </citation>
    <scope>NUCLEOTIDE SEQUENCE</scope>
    <source>
        <strain evidence="8">LLY</strain>
    </source>
</reference>
<sequence length="562" mass="63913">MFSERELKQTSNVVLDLIDRDPGRSEQWLSDGYGRIDAYPQIFNEMVCAYALHEIICDGDGVPIDYCFLDVNPAFERIVGLKKDDVIGKSVLDIFPCMDVSWVEKYGNVALTGESAHFDDYSLFGDRFYEVNVFCPRSGEFAMTFSDITERRCAHDVLEMQERDLNKHVCEFECLFKVSSIVNVLPSLNEGFRNVVDTVFSDMKGRSVTGCRLIYEENVFQSGLFIDSNWNCRSDIIVDDVVHGSFEVWYSEDMPDTSADYFQNDGGFVDSVTRSLGIFVEMKLVENDLNIFKSISDKVNYGISILDMDGNIIYVNEAFSQLHGYSVEELFGTHFLMFYNESQVPRLKCLLDNLLNSDCCMDEEVWHMRKNGSIFPAILECDLIFDRDNMPSYIFVALKDITETKKADDALKRAMSIADAANCSKSEFLANVSHELRTPLNSIIGFSEILLDGRCGDLNDVQRRYLQNVSNNGNHLSEIITKILEISNIEAGNAEVNVEKFKILHSVLEVKESLMHSILLKDISFVCELDPDLPQICVDKIKFKHILHNLLTNAVKFTSDRG</sequence>
<evidence type="ECO:0000256" key="4">
    <source>
        <dbReference type="ARBA" id="ARBA00022777"/>
    </source>
</evidence>
<protein>
    <recommendedName>
        <fullName evidence="2">histidine kinase</fullName>
        <ecNumber evidence="2">2.7.13.3</ecNumber>
    </recommendedName>
</protein>
<reference evidence="8" key="1">
    <citation type="journal article" date="2021" name="mSystems">
        <title>Bacteria and Archaea Synergistically Convert Glycine Betaine to Biogenic Methane in the Formosa Cold Seep of the South China Sea.</title>
        <authorList>
            <person name="Li L."/>
            <person name="Zhang W."/>
            <person name="Zhang S."/>
            <person name="Song L."/>
            <person name="Sun Q."/>
            <person name="Zhang H."/>
            <person name="Xiang H."/>
            <person name="Dong X."/>
        </authorList>
    </citation>
    <scope>NUCLEOTIDE SEQUENCE</scope>
    <source>
        <strain evidence="8">LLY</strain>
    </source>
</reference>
<dbReference type="InterPro" id="IPR036097">
    <property type="entry name" value="HisK_dim/P_sf"/>
</dbReference>
<dbReference type="Pfam" id="PF13426">
    <property type="entry name" value="PAS_9"/>
    <property type="match status" value="1"/>
</dbReference>
<keyword evidence="4" id="KW-0418">Kinase</keyword>
<evidence type="ECO:0000256" key="3">
    <source>
        <dbReference type="ARBA" id="ARBA00022679"/>
    </source>
</evidence>
<comment type="caution">
    <text evidence="8">The sequence shown here is derived from an EMBL/GenBank/DDBJ whole genome shotgun (WGS) entry which is preliminary data.</text>
</comment>
<organism evidence="8 9">
    <name type="scientific">Methanococcoides seepicolus</name>
    <dbReference type="NCBI Taxonomy" id="2828780"/>
    <lineage>
        <taxon>Archaea</taxon>
        <taxon>Methanobacteriati</taxon>
        <taxon>Methanobacteriota</taxon>
        <taxon>Stenosarchaea group</taxon>
        <taxon>Methanomicrobia</taxon>
        <taxon>Methanosarcinales</taxon>
        <taxon>Methanosarcinaceae</taxon>
        <taxon>Methanococcoides</taxon>
    </lineage>
</organism>
<keyword evidence="9" id="KW-1185">Reference proteome</keyword>
<dbReference type="InterPro" id="IPR003661">
    <property type="entry name" value="HisK_dim/P_dom"/>
</dbReference>
<evidence type="ECO:0000313" key="8">
    <source>
        <dbReference type="EMBL" id="MCM1987976.1"/>
    </source>
</evidence>
<dbReference type="Proteomes" id="UP001056766">
    <property type="component" value="Unassembled WGS sequence"/>
</dbReference>
<dbReference type="SMART" id="SM00091">
    <property type="entry name" value="PAS"/>
    <property type="match status" value="2"/>
</dbReference>
<dbReference type="CDD" id="cd00082">
    <property type="entry name" value="HisKA"/>
    <property type="match status" value="1"/>
</dbReference>
<dbReference type="PANTHER" id="PTHR43047">
    <property type="entry name" value="TWO-COMPONENT HISTIDINE PROTEIN KINASE"/>
    <property type="match status" value="1"/>
</dbReference>
<dbReference type="InterPro" id="IPR000700">
    <property type="entry name" value="PAS-assoc_C"/>
</dbReference>
<dbReference type="AlphaFoldDB" id="A0A9E4ZI01"/>
<dbReference type="GO" id="GO:0000155">
    <property type="term" value="F:phosphorelay sensor kinase activity"/>
    <property type="evidence" value="ECO:0007669"/>
    <property type="project" value="InterPro"/>
</dbReference>
<feature type="domain" description="PAC" evidence="7">
    <location>
        <begin position="361"/>
        <end position="413"/>
    </location>
</feature>
<evidence type="ECO:0000256" key="2">
    <source>
        <dbReference type="ARBA" id="ARBA00012438"/>
    </source>
</evidence>
<dbReference type="PROSITE" id="PS50109">
    <property type="entry name" value="HIS_KIN"/>
    <property type="match status" value="1"/>
</dbReference>
<dbReference type="InterPro" id="IPR036890">
    <property type="entry name" value="HATPase_C_sf"/>
</dbReference>
<comment type="catalytic activity">
    <reaction evidence="1">
        <text>ATP + protein L-histidine = ADP + protein N-phospho-L-histidine.</text>
        <dbReference type="EC" id="2.7.13.3"/>
    </reaction>
</comment>
<feature type="domain" description="Histidine kinase" evidence="5">
    <location>
        <begin position="431"/>
        <end position="562"/>
    </location>
</feature>
<dbReference type="NCBIfam" id="TIGR00229">
    <property type="entry name" value="sensory_box"/>
    <property type="match status" value="2"/>
</dbReference>
<dbReference type="SUPFAM" id="SSF55874">
    <property type="entry name" value="ATPase domain of HSP90 chaperone/DNA topoisomerase II/histidine kinase"/>
    <property type="match status" value="1"/>
</dbReference>
<dbReference type="Pfam" id="PF00512">
    <property type="entry name" value="HisKA"/>
    <property type="match status" value="1"/>
</dbReference>
<dbReference type="InterPro" id="IPR005467">
    <property type="entry name" value="His_kinase_dom"/>
</dbReference>
<name>A0A9E4ZI01_9EURY</name>
<evidence type="ECO:0000259" key="5">
    <source>
        <dbReference type="PROSITE" id="PS50109"/>
    </source>
</evidence>
<evidence type="ECO:0000313" key="9">
    <source>
        <dbReference type="Proteomes" id="UP001056766"/>
    </source>
</evidence>
<dbReference type="SUPFAM" id="SSF55785">
    <property type="entry name" value="PYP-like sensor domain (PAS domain)"/>
    <property type="match status" value="2"/>
</dbReference>
<accession>A0A9E4ZI01</accession>
<evidence type="ECO:0000259" key="6">
    <source>
        <dbReference type="PROSITE" id="PS50112"/>
    </source>
</evidence>
<dbReference type="RefSeq" id="WP_250869385.1">
    <property type="nucleotide sequence ID" value="NZ_JAGSOI010000102.1"/>
</dbReference>
<dbReference type="Gene3D" id="3.30.565.10">
    <property type="entry name" value="Histidine kinase-like ATPase, C-terminal domain"/>
    <property type="match status" value="1"/>
</dbReference>
<dbReference type="SUPFAM" id="SSF47384">
    <property type="entry name" value="Homodimeric domain of signal transducing histidine kinase"/>
    <property type="match status" value="1"/>
</dbReference>
<dbReference type="InterPro" id="IPR035965">
    <property type="entry name" value="PAS-like_dom_sf"/>
</dbReference>
<dbReference type="Pfam" id="PF08448">
    <property type="entry name" value="PAS_4"/>
    <property type="match status" value="1"/>
</dbReference>
<dbReference type="SMART" id="SM00388">
    <property type="entry name" value="HisKA"/>
    <property type="match status" value="1"/>
</dbReference>
<keyword evidence="3" id="KW-0808">Transferase</keyword>
<evidence type="ECO:0000256" key="1">
    <source>
        <dbReference type="ARBA" id="ARBA00000085"/>
    </source>
</evidence>
<dbReference type="EC" id="2.7.13.3" evidence="2"/>
<proteinExistence type="predicted"/>